<evidence type="ECO:0000313" key="3">
    <source>
        <dbReference type="EMBL" id="KPL82237.1"/>
    </source>
</evidence>
<dbReference type="Proteomes" id="UP000050501">
    <property type="component" value="Unassembled WGS sequence"/>
</dbReference>
<dbReference type="OrthoDB" id="9784101at2"/>
<dbReference type="GO" id="GO:0008757">
    <property type="term" value="F:S-adenosylmethionine-dependent methyltransferase activity"/>
    <property type="evidence" value="ECO:0007669"/>
    <property type="project" value="InterPro"/>
</dbReference>
<dbReference type="RefSeq" id="WP_062419722.1">
    <property type="nucleotide sequence ID" value="NZ_BBXZ01000177.1"/>
</dbReference>
<keyword evidence="2" id="KW-0489">Methyltransferase</keyword>
<keyword evidence="2" id="KW-0808">Transferase</keyword>
<dbReference type="STRING" id="229921.ADN01_09025"/>
<dbReference type="EMBL" id="DF967975">
    <property type="protein sequence ID" value="GAP19445.1"/>
    <property type="molecule type" value="Genomic_DNA"/>
</dbReference>
<dbReference type="CDD" id="cd02440">
    <property type="entry name" value="AdoMet_MTases"/>
    <property type="match status" value="1"/>
</dbReference>
<gene>
    <name evidence="3" type="ORF">ADN01_09025</name>
    <name evidence="2" type="ORF">LSAC_03347</name>
</gene>
<organism evidence="2">
    <name type="scientific">Levilinea saccharolytica</name>
    <dbReference type="NCBI Taxonomy" id="229921"/>
    <lineage>
        <taxon>Bacteria</taxon>
        <taxon>Bacillati</taxon>
        <taxon>Chloroflexota</taxon>
        <taxon>Anaerolineae</taxon>
        <taxon>Anaerolineales</taxon>
        <taxon>Anaerolineaceae</taxon>
        <taxon>Levilinea</taxon>
    </lineage>
</organism>
<feature type="domain" description="Methyltransferase type 11" evidence="1">
    <location>
        <begin position="44"/>
        <end position="148"/>
    </location>
</feature>
<evidence type="ECO:0000259" key="1">
    <source>
        <dbReference type="Pfam" id="PF08241"/>
    </source>
</evidence>
<dbReference type="Pfam" id="PF08241">
    <property type="entry name" value="Methyltransf_11"/>
    <property type="match status" value="1"/>
</dbReference>
<reference evidence="2" key="1">
    <citation type="journal article" date="2015" name="Genome Announc.">
        <title>Draft Genome Sequences of Anaerolinea thermolimosa IMO-1, Bellilinea caldifistulae GOMI-1, Leptolinea tardivitalis YMTK-2, Levilinea saccharolytica KIBI-1, Longilinea arvoryzae KOME-1, Previously Described as Members of the Class Anaerolineae (Chloroflexi).</title>
        <authorList>
            <person name="Matsuura N."/>
            <person name="Tourlousse M.D."/>
            <person name="Ohashi A."/>
            <person name="Hugenholtz P."/>
            <person name="Sekiguchi Y."/>
        </authorList>
    </citation>
    <scope>NUCLEOTIDE SEQUENCE</scope>
    <source>
        <strain evidence="2">KIBI-1</strain>
    </source>
</reference>
<dbReference type="GO" id="GO:0032259">
    <property type="term" value="P:methylation"/>
    <property type="evidence" value="ECO:0007669"/>
    <property type="project" value="UniProtKB-KW"/>
</dbReference>
<proteinExistence type="predicted"/>
<dbReference type="PANTHER" id="PTHR43591">
    <property type="entry name" value="METHYLTRANSFERASE"/>
    <property type="match status" value="1"/>
</dbReference>
<dbReference type="EMBL" id="LGCM01000034">
    <property type="protein sequence ID" value="KPL82237.1"/>
    <property type="molecule type" value="Genomic_DNA"/>
</dbReference>
<dbReference type="Gene3D" id="3.40.50.150">
    <property type="entry name" value="Vaccinia Virus protein VP39"/>
    <property type="match status" value="1"/>
</dbReference>
<accession>A0A0M8JS55</accession>
<sequence>MDHFEKIYAQRAQEYHRMVAVEDVEQHLLPALGLDGPQDGLKILDLGSGTGRIPLLLHPQPVRLAALDLNRAMLAEQAVQRSALGGSWPLLEGDMRALPFASRWADVVTAGWAIGHLRAWYAQDWQTHMTRILTEMLRVVRPGGRVIIMETLSTGSLTPQPPTPELAEYYAWLENRWGFVRQQISTDYQFPDVDTAVAWTEFFFGAELAEAIRRNAWARLPEWTGVWTLQTPA</sequence>
<reference evidence="3 4" key="2">
    <citation type="submission" date="2015-07" db="EMBL/GenBank/DDBJ databases">
        <title>Genome sequence of Levilinea saccharolytica DSM 16555.</title>
        <authorList>
            <person name="Hemp J."/>
            <person name="Ward L.M."/>
            <person name="Pace L.A."/>
            <person name="Fischer W.W."/>
        </authorList>
    </citation>
    <scope>NUCLEOTIDE SEQUENCE [LARGE SCALE GENOMIC DNA]</scope>
    <source>
        <strain evidence="3 4">KIBI-1</strain>
    </source>
</reference>
<evidence type="ECO:0000313" key="4">
    <source>
        <dbReference type="Proteomes" id="UP000050501"/>
    </source>
</evidence>
<dbReference type="InterPro" id="IPR029063">
    <property type="entry name" value="SAM-dependent_MTases_sf"/>
</dbReference>
<dbReference type="AlphaFoldDB" id="A0A0M8JS55"/>
<keyword evidence="4" id="KW-1185">Reference proteome</keyword>
<evidence type="ECO:0000313" key="2">
    <source>
        <dbReference type="EMBL" id="GAP19445.1"/>
    </source>
</evidence>
<name>A0A0M8JS55_9CHLR</name>
<dbReference type="SUPFAM" id="SSF53335">
    <property type="entry name" value="S-adenosyl-L-methionine-dependent methyltransferases"/>
    <property type="match status" value="1"/>
</dbReference>
<dbReference type="InterPro" id="IPR013216">
    <property type="entry name" value="Methyltransf_11"/>
</dbReference>
<protein>
    <submittedName>
        <fullName evidence="2">Methylase</fullName>
    </submittedName>
</protein>